<dbReference type="AlphaFoldDB" id="A0A6A5RF96"/>
<evidence type="ECO:0000313" key="1">
    <source>
        <dbReference type="EMBL" id="KAF1925186.1"/>
    </source>
</evidence>
<dbReference type="EMBL" id="ML978986">
    <property type="protein sequence ID" value="KAF1925186.1"/>
    <property type="molecule type" value="Genomic_DNA"/>
</dbReference>
<gene>
    <name evidence="1" type="ORF">M421DRAFT_400176</name>
</gene>
<dbReference type="RefSeq" id="XP_033445438.1">
    <property type="nucleotide sequence ID" value="XM_033590192.1"/>
</dbReference>
<reference evidence="1" key="1">
    <citation type="journal article" date="2020" name="Stud. Mycol.">
        <title>101 Dothideomycetes genomes: a test case for predicting lifestyles and emergence of pathogens.</title>
        <authorList>
            <person name="Haridas S."/>
            <person name="Albert R."/>
            <person name="Binder M."/>
            <person name="Bloem J."/>
            <person name="Labutti K."/>
            <person name="Salamov A."/>
            <person name="Andreopoulos B."/>
            <person name="Baker S."/>
            <person name="Barry K."/>
            <person name="Bills G."/>
            <person name="Bluhm B."/>
            <person name="Cannon C."/>
            <person name="Castanera R."/>
            <person name="Culley D."/>
            <person name="Daum C."/>
            <person name="Ezra D."/>
            <person name="Gonzalez J."/>
            <person name="Henrissat B."/>
            <person name="Kuo A."/>
            <person name="Liang C."/>
            <person name="Lipzen A."/>
            <person name="Lutzoni F."/>
            <person name="Magnuson J."/>
            <person name="Mondo S."/>
            <person name="Nolan M."/>
            <person name="Ohm R."/>
            <person name="Pangilinan J."/>
            <person name="Park H.-J."/>
            <person name="Ramirez L."/>
            <person name="Alfaro M."/>
            <person name="Sun H."/>
            <person name="Tritt A."/>
            <person name="Yoshinaga Y."/>
            <person name="Zwiers L.-H."/>
            <person name="Turgeon B."/>
            <person name="Goodwin S."/>
            <person name="Spatafora J."/>
            <person name="Crous P."/>
            <person name="Grigoriev I."/>
        </authorList>
    </citation>
    <scope>NUCLEOTIDE SEQUENCE</scope>
    <source>
        <strain evidence="1">CBS 183.55</strain>
    </source>
</reference>
<sequence>WPVINQARGKHSGPLRPIYVRIKGNGPFADEGEKINFALGSPPPRKLLFRRPSEIPLFAISPPEHPNSLRILPLRVNLTADAVYKVAEVDLDFIARK</sequence>
<proteinExistence type="predicted"/>
<dbReference type="OrthoDB" id="408373at2759"/>
<protein>
    <submittedName>
        <fullName evidence="1">Uncharacterized protein</fullName>
    </submittedName>
</protein>
<feature type="non-terminal residue" evidence="1">
    <location>
        <position position="1"/>
    </location>
</feature>
<organism evidence="1 2">
    <name type="scientific">Didymella exigua CBS 183.55</name>
    <dbReference type="NCBI Taxonomy" id="1150837"/>
    <lineage>
        <taxon>Eukaryota</taxon>
        <taxon>Fungi</taxon>
        <taxon>Dikarya</taxon>
        <taxon>Ascomycota</taxon>
        <taxon>Pezizomycotina</taxon>
        <taxon>Dothideomycetes</taxon>
        <taxon>Pleosporomycetidae</taxon>
        <taxon>Pleosporales</taxon>
        <taxon>Pleosporineae</taxon>
        <taxon>Didymellaceae</taxon>
        <taxon>Didymella</taxon>
    </lineage>
</organism>
<name>A0A6A5RF96_9PLEO</name>
<accession>A0A6A5RF96</accession>
<dbReference type="Proteomes" id="UP000800082">
    <property type="component" value="Unassembled WGS sequence"/>
</dbReference>
<keyword evidence="2" id="KW-1185">Reference proteome</keyword>
<dbReference type="GeneID" id="54347853"/>
<evidence type="ECO:0000313" key="2">
    <source>
        <dbReference type="Proteomes" id="UP000800082"/>
    </source>
</evidence>